<comment type="caution">
    <text evidence="1">The sequence shown here is derived from an EMBL/GenBank/DDBJ whole genome shotgun (WGS) entry which is preliminary data.</text>
</comment>
<evidence type="ECO:0000313" key="2">
    <source>
        <dbReference type="Proteomes" id="UP000219922"/>
    </source>
</evidence>
<evidence type="ECO:0000313" key="1">
    <source>
        <dbReference type="EMBL" id="PDZ94575.1"/>
    </source>
</evidence>
<dbReference type="AlphaFoldDB" id="A0A9X6SSY1"/>
<name>A0A9X6SSY1_BACCE</name>
<organism evidence="1 2">
    <name type="scientific">Bacillus cereus</name>
    <dbReference type="NCBI Taxonomy" id="1396"/>
    <lineage>
        <taxon>Bacteria</taxon>
        <taxon>Bacillati</taxon>
        <taxon>Bacillota</taxon>
        <taxon>Bacilli</taxon>
        <taxon>Bacillales</taxon>
        <taxon>Bacillaceae</taxon>
        <taxon>Bacillus</taxon>
        <taxon>Bacillus cereus group</taxon>
    </lineage>
</organism>
<accession>A0A9X6SSY1</accession>
<proteinExistence type="predicted"/>
<gene>
    <name evidence="1" type="ORF">CON36_33110</name>
</gene>
<reference evidence="1 2" key="1">
    <citation type="submission" date="2017-09" db="EMBL/GenBank/DDBJ databases">
        <title>Large-scale bioinformatics analysis of Bacillus genomes uncovers conserved roles of natural products in bacterial physiology.</title>
        <authorList>
            <consortium name="Agbiome Team Llc"/>
            <person name="Bleich R.M."/>
            <person name="Grubbs K.J."/>
            <person name="Santa Maria K.C."/>
            <person name="Allen S.E."/>
            <person name="Farag S."/>
            <person name="Shank E.A."/>
            <person name="Bowers A."/>
        </authorList>
    </citation>
    <scope>NUCLEOTIDE SEQUENCE [LARGE SCALE GENOMIC DNA]</scope>
    <source>
        <strain evidence="1 2">AFS092789</strain>
    </source>
</reference>
<sequence length="189" mass="22707">MNLLNYTSCNLNKGTEYTDYFQLSYVEESGYKQYAYFQMIYNPKDNKITIKKSDTFGPIRHHFEDEEEFNELYEHLMKKYKERMDYIYSFYDKVYAFLLESHIKLNPISIQDINGQKVRFLIKTYNESYDFNIEICLKNGEELNHFNIHPADDSYFISFDAVSDYPNIQAAAKKIIEESEFRLKLLLDE</sequence>
<dbReference type="EMBL" id="NVMX01000161">
    <property type="protein sequence ID" value="PDZ94575.1"/>
    <property type="molecule type" value="Genomic_DNA"/>
</dbReference>
<dbReference type="RefSeq" id="WP_098006897.1">
    <property type="nucleotide sequence ID" value="NZ_NUJB01000036.1"/>
</dbReference>
<protein>
    <submittedName>
        <fullName evidence="1">Uncharacterized protein</fullName>
    </submittedName>
</protein>
<dbReference type="Proteomes" id="UP000219922">
    <property type="component" value="Unassembled WGS sequence"/>
</dbReference>